<evidence type="ECO:0000313" key="2">
    <source>
        <dbReference type="Proteomes" id="UP000324575"/>
    </source>
</evidence>
<organism evidence="1 2">
    <name type="scientific">Candidatus Ordinivivax streblomastigis</name>
    <dbReference type="NCBI Taxonomy" id="2540710"/>
    <lineage>
        <taxon>Bacteria</taxon>
        <taxon>Pseudomonadati</taxon>
        <taxon>Bacteroidota</taxon>
        <taxon>Bacteroidia</taxon>
        <taxon>Bacteroidales</taxon>
        <taxon>Candidatus Ordinivivax</taxon>
    </lineage>
</organism>
<dbReference type="Proteomes" id="UP000324575">
    <property type="component" value="Unassembled WGS sequence"/>
</dbReference>
<proteinExistence type="predicted"/>
<comment type="caution">
    <text evidence="1">The sequence shown here is derived from an EMBL/GenBank/DDBJ whole genome shotgun (WGS) entry which is preliminary data.</text>
</comment>
<dbReference type="Gene3D" id="2.160.20.110">
    <property type="match status" value="2"/>
</dbReference>
<dbReference type="AlphaFoldDB" id="A0A5M8P4C9"/>
<evidence type="ECO:0000313" key="1">
    <source>
        <dbReference type="EMBL" id="KAA6303090.1"/>
    </source>
</evidence>
<dbReference type="InterPro" id="IPR042278">
    <property type="entry name" value="Mfa-like_1_N"/>
</dbReference>
<gene>
    <name evidence="1" type="ORF">EZS26_000693</name>
</gene>
<name>A0A5M8P4C9_9BACT</name>
<sequence>MKHLFSFSSCQSRKCALFPAKKIQWICSALLALLVVVSCKDDETEQPKVNPYIPADPTEVVLNATITTAENRNLMTGLHWTDNDSIGLFVKLNGDYISGGYLLKAGTLSNEGKTGIFTGSVHWEKKSLQHNFYAYYPKTTEVNDAARVPVSLPAVQNQNGITDTYRDAYNVLVAYSKVVTAPKDITKPELNKPVEMDFISAYSALEFRFASYKETGLTISKITIHSDNRDFTVQNGFLDLTKGDFETDYAKIYGGIRSDSVVLNIANPTEVPVSTRKTVILGNDGSKPADPKLVFPAYFLVLPNINVPMKDESKLDERWTVTLETNKGPFTRVFTRREMSPGQKYVIEYVVLTTDDGSGAVNPGDDDPGAPWAGAIVQPEEIDNANKTIAIYEPGQLAWVAKMVNEKSYTELNSLGVDSFFREYTVVLEQNINLGAHEWTPIGNASTYKDCFQGTLDGKGYFISNLTIKSAHDVGNYAYVGLFGYCGAKAIKNVNVKNANIGPINMADFGMSYVGGIAAYAPGYHATVFSKCSFEGSITSSTGIHTYPTGGIVGKAESGSITECVSSAKINGTSATKYSALADMGGIAGSIAGCRIKACRFDGELKGTGNWNAGGIVGYASGGSVIACKNEGSIFSDGAQAQLGGIVGDCRCDIVACYNTGAISAPGAASAYDSKGVGGIVGTQYTGSKVLDAKGNLLKACYSTGKITVARGYNSYAGNIIGQYNSFVSSLGVVCNEVINNYYLQSTMTGDTPPDSQPGRVTKFSSTAWPSSSMVGWGIGDGSGDNKYWNKDFPLSPGMIFPTLYWEYIE</sequence>
<reference evidence="1 2" key="1">
    <citation type="submission" date="2019-03" db="EMBL/GenBank/DDBJ databases">
        <title>Single cell metagenomics reveals metabolic interactions within the superorganism composed of flagellate Streblomastix strix and complex community of Bacteroidetes bacteria on its surface.</title>
        <authorList>
            <person name="Treitli S.C."/>
            <person name="Kolisko M."/>
            <person name="Husnik F."/>
            <person name="Keeling P."/>
            <person name="Hampl V."/>
        </authorList>
    </citation>
    <scope>NUCLEOTIDE SEQUENCE [LARGE SCALE GENOMIC DNA]</scope>
    <source>
        <strain evidence="1">St1</strain>
    </source>
</reference>
<dbReference type="Gene3D" id="2.60.40.2620">
    <property type="entry name" value="Fimbrillin-like"/>
    <property type="match status" value="1"/>
</dbReference>
<protein>
    <recommendedName>
        <fullName evidence="3">GLUG domain-containing protein</fullName>
    </recommendedName>
</protein>
<dbReference type="EMBL" id="SNRX01000003">
    <property type="protein sequence ID" value="KAA6303090.1"/>
    <property type="molecule type" value="Genomic_DNA"/>
</dbReference>
<evidence type="ECO:0008006" key="3">
    <source>
        <dbReference type="Google" id="ProtNLM"/>
    </source>
</evidence>
<dbReference type="Pfam" id="PF13149">
    <property type="entry name" value="Mfa_like_1"/>
    <property type="match status" value="1"/>
</dbReference>
<dbReference type="CDD" id="cd13120">
    <property type="entry name" value="BF2867_like_N"/>
    <property type="match status" value="1"/>
</dbReference>
<accession>A0A5M8P4C9</accession>
<dbReference type="InterPro" id="IPR025049">
    <property type="entry name" value="Mfa-like_1"/>
</dbReference>